<sequence length="79" mass="8860">MITARIATKTTSSPQMHNAPAVIRAAPCVGERAKLLRQHRGEFLDALREEADQHRARTAGQRDVDQVTVAEVRLDRWQG</sequence>
<accession>A0A5B2XEL5</accession>
<evidence type="ECO:0000313" key="1">
    <source>
        <dbReference type="EMBL" id="KAA2261686.1"/>
    </source>
</evidence>
<dbReference type="Proteomes" id="UP000323454">
    <property type="component" value="Unassembled WGS sequence"/>
</dbReference>
<reference evidence="1 2" key="1">
    <citation type="submission" date="2019-09" db="EMBL/GenBank/DDBJ databases">
        <title>Goodfellowia gen. nov., a new genus of the Pseudonocardineae related to Actinoalloteichus, containing Goodfellowia coeruleoviolacea gen. nov., comb. nov. gen. nov., comb. nov.</title>
        <authorList>
            <person name="Labeda D."/>
        </authorList>
    </citation>
    <scope>NUCLEOTIDE SEQUENCE [LARGE SCALE GENOMIC DNA]</scope>
    <source>
        <strain evidence="1 2">AN110305</strain>
    </source>
</reference>
<comment type="caution">
    <text evidence="1">The sequence shown here is derived from an EMBL/GenBank/DDBJ whole genome shotgun (WGS) entry which is preliminary data.</text>
</comment>
<reference evidence="1 2" key="2">
    <citation type="submission" date="2019-09" db="EMBL/GenBank/DDBJ databases">
        <authorList>
            <person name="Jin C."/>
        </authorList>
    </citation>
    <scope>NUCLEOTIDE SEQUENCE [LARGE SCALE GENOMIC DNA]</scope>
    <source>
        <strain evidence="1 2">AN110305</strain>
    </source>
</reference>
<evidence type="ECO:0000313" key="2">
    <source>
        <dbReference type="Proteomes" id="UP000323454"/>
    </source>
</evidence>
<keyword evidence="2" id="KW-1185">Reference proteome</keyword>
<proteinExistence type="predicted"/>
<dbReference type="AlphaFoldDB" id="A0A5B2XEL5"/>
<dbReference type="RefSeq" id="WP_149850307.1">
    <property type="nucleotide sequence ID" value="NZ_VUOB01000026.1"/>
</dbReference>
<organism evidence="1 2">
    <name type="scientific">Solihabitans fulvus</name>
    <dbReference type="NCBI Taxonomy" id="1892852"/>
    <lineage>
        <taxon>Bacteria</taxon>
        <taxon>Bacillati</taxon>
        <taxon>Actinomycetota</taxon>
        <taxon>Actinomycetes</taxon>
        <taxon>Pseudonocardiales</taxon>
        <taxon>Pseudonocardiaceae</taxon>
        <taxon>Solihabitans</taxon>
    </lineage>
</organism>
<name>A0A5B2XEL5_9PSEU</name>
<dbReference type="EMBL" id="VUOB01000026">
    <property type="protein sequence ID" value="KAA2261686.1"/>
    <property type="molecule type" value="Genomic_DNA"/>
</dbReference>
<protein>
    <submittedName>
        <fullName evidence="1">Uncharacterized protein</fullName>
    </submittedName>
</protein>
<gene>
    <name evidence="1" type="ORF">F0L68_15665</name>
</gene>